<dbReference type="Gene3D" id="3.40.50.20">
    <property type="match status" value="1"/>
</dbReference>
<accession>A0ABZ0SDP3</accession>
<dbReference type="RefSeq" id="WP_328983519.1">
    <property type="nucleotide sequence ID" value="NZ_CP121472.1"/>
</dbReference>
<name>A0ABZ0SDP3_9GAMM</name>
<organism evidence="1 2">
    <name type="scientific">Thiorhodovibrio winogradskyi</name>
    <dbReference type="NCBI Taxonomy" id="77007"/>
    <lineage>
        <taxon>Bacteria</taxon>
        <taxon>Pseudomonadati</taxon>
        <taxon>Pseudomonadota</taxon>
        <taxon>Gammaproteobacteria</taxon>
        <taxon>Chromatiales</taxon>
        <taxon>Chromatiaceae</taxon>
        <taxon>Thiorhodovibrio</taxon>
    </lineage>
</organism>
<protein>
    <submittedName>
        <fullName evidence="1">Uncharacterized protein</fullName>
    </submittedName>
</protein>
<proteinExistence type="predicted"/>
<dbReference type="Proteomes" id="UP001432180">
    <property type="component" value="Chromosome"/>
</dbReference>
<evidence type="ECO:0000313" key="2">
    <source>
        <dbReference type="Proteomes" id="UP001432180"/>
    </source>
</evidence>
<evidence type="ECO:0000313" key="1">
    <source>
        <dbReference type="EMBL" id="WPL17710.1"/>
    </source>
</evidence>
<dbReference type="EMBL" id="CP121472">
    <property type="protein sequence ID" value="WPL17710.1"/>
    <property type="molecule type" value="Genomic_DNA"/>
</dbReference>
<keyword evidence="2" id="KW-1185">Reference proteome</keyword>
<sequence>MKALILGTGSAQVDAIRYLKDAGWWVIGCSYRPEGPGLELVDQFELSDITDINRLESIGRHHHVSLTRQSRNQTGVIDYRLG</sequence>
<reference evidence="1 2" key="1">
    <citation type="journal article" date="2023" name="Microorganisms">
        <title>Thiorhodovibrio frisius and Trv. litoralis spp. nov., Two Novel Members from a Clade of Fastidious Purple Sulfur Bacteria That Exhibit Unique Red-Shifted Light-Harvesting Capabilities.</title>
        <authorList>
            <person name="Methner A."/>
            <person name="Kuzyk S.B."/>
            <person name="Petersen J."/>
            <person name="Bauer S."/>
            <person name="Brinkmann H."/>
            <person name="Sichau K."/>
            <person name="Wanner G."/>
            <person name="Wolf J."/>
            <person name="Neumann-Schaal M."/>
            <person name="Henke P."/>
            <person name="Tank M."/>
            <person name="Sproer C."/>
            <person name="Bunk B."/>
            <person name="Overmann J."/>
        </authorList>
    </citation>
    <scope>NUCLEOTIDE SEQUENCE [LARGE SCALE GENOMIC DNA]</scope>
    <source>
        <strain evidence="1 2">DSM 6702</strain>
    </source>
</reference>
<gene>
    <name evidence="1" type="ORF">Thiowin_02749</name>
</gene>